<dbReference type="RefSeq" id="WP_137410371.1">
    <property type="nucleotide sequence ID" value="NZ_CP109968.1"/>
</dbReference>
<accession>A0A4Z1QWI2</accession>
<dbReference type="Proteomes" id="UP000298735">
    <property type="component" value="Chromosome Circular"/>
</dbReference>
<protein>
    <submittedName>
        <fullName evidence="1">Uncharacterized protein</fullName>
    </submittedName>
</protein>
<dbReference type="OrthoDB" id="8451385at2"/>
<evidence type="ECO:0000313" key="2">
    <source>
        <dbReference type="Proteomes" id="UP000298735"/>
    </source>
</evidence>
<dbReference type="AlphaFoldDB" id="A0A4Z1QWI2"/>
<proteinExistence type="predicted"/>
<dbReference type="KEGG" id="asal:CFBP5507_06215"/>
<dbReference type="EMBL" id="CP109968">
    <property type="protein sequence ID" value="UYZ08594.1"/>
    <property type="molecule type" value="Genomic_DNA"/>
</dbReference>
<organism evidence="1 2">
    <name type="scientific">Agrobacterium salinitolerans</name>
    <dbReference type="NCBI Taxonomy" id="1183413"/>
    <lineage>
        <taxon>Bacteria</taxon>
        <taxon>Pseudomonadati</taxon>
        <taxon>Pseudomonadota</taxon>
        <taxon>Alphaproteobacteria</taxon>
        <taxon>Hyphomicrobiales</taxon>
        <taxon>Rhizobiaceae</taxon>
        <taxon>Rhizobium/Agrobacterium group</taxon>
        <taxon>Agrobacterium</taxon>
    </lineage>
</organism>
<evidence type="ECO:0000313" key="1">
    <source>
        <dbReference type="EMBL" id="UYZ08594.1"/>
    </source>
</evidence>
<gene>
    <name evidence="1" type="ORF">CFBP5507_06215</name>
</gene>
<name>A0A4Z1QWI2_9HYPH</name>
<sequence>MAKKMTPGDAAKEKGVAAADLKRVVKEINRHKEQASENAGLAGQTTKNAIEQYALDRKALGLIVGLSKKEPAQQQATLRGIVDYADKLGMFDSIDMFDDLIPSLERIIARAKDGEGKKSKADPAMAGLLDGAATAH</sequence>
<reference evidence="1" key="1">
    <citation type="submission" date="2022-10" db="EMBL/GenBank/DDBJ databases">
        <title>Complete genome sequence of Agrobacterium salinitolerans CFBP5507.</title>
        <authorList>
            <person name="Tchabashvili S."/>
            <person name="Yen H.-C."/>
            <person name="Haryono M."/>
            <person name="Lin Y.-C."/>
            <person name="Lai E.-M."/>
            <person name="Kuo C.-H."/>
        </authorList>
    </citation>
    <scope>NUCLEOTIDE SEQUENCE</scope>
    <source>
        <strain evidence="1">CFBP5507</strain>
    </source>
</reference>